<evidence type="ECO:0000313" key="17">
    <source>
        <dbReference type="Proteomes" id="UP001553161"/>
    </source>
</evidence>
<dbReference type="InterPro" id="IPR050219">
    <property type="entry name" value="DnaG_primase"/>
</dbReference>
<dbReference type="SMART" id="SM00493">
    <property type="entry name" value="TOPRIM"/>
    <property type="match status" value="1"/>
</dbReference>
<evidence type="ECO:0000256" key="12">
    <source>
        <dbReference type="HAMAP-Rule" id="MF_00974"/>
    </source>
</evidence>
<dbReference type="PROSITE" id="PS50880">
    <property type="entry name" value="TOPRIM"/>
    <property type="match status" value="1"/>
</dbReference>
<organism evidence="16 17">
    <name type="scientific">Meridianimarinicoccus marinus</name>
    <dbReference type="NCBI Taxonomy" id="3231483"/>
    <lineage>
        <taxon>Bacteria</taxon>
        <taxon>Pseudomonadati</taxon>
        <taxon>Pseudomonadota</taxon>
        <taxon>Alphaproteobacteria</taxon>
        <taxon>Rhodobacterales</taxon>
        <taxon>Paracoccaceae</taxon>
        <taxon>Meridianimarinicoccus</taxon>
    </lineage>
</organism>
<keyword evidence="7 12" id="KW-0863">Zinc-finger</keyword>
<dbReference type="Pfam" id="PF01807">
    <property type="entry name" value="Zn_ribbon_DnaG"/>
    <property type="match status" value="1"/>
</dbReference>
<gene>
    <name evidence="12 16" type="primary">dnaG</name>
    <name evidence="16" type="ORF">AB0T83_17720</name>
</gene>
<comment type="catalytic activity">
    <reaction evidence="12">
        <text>ssDNA + n NTP = ssDNA/pppN(pN)n-1 hybrid + (n-1) diphosphate.</text>
        <dbReference type="EC" id="2.7.7.101"/>
    </reaction>
</comment>
<dbReference type="Pfam" id="PF08275">
    <property type="entry name" value="DNAG_N"/>
    <property type="match status" value="1"/>
</dbReference>
<protein>
    <recommendedName>
        <fullName evidence="12 13">DNA primase</fullName>
        <ecNumber evidence="12">2.7.7.101</ecNumber>
    </recommendedName>
</protein>
<dbReference type="InterPro" id="IPR036977">
    <property type="entry name" value="DNA_primase_Znf_CHC2"/>
</dbReference>
<dbReference type="Gene3D" id="3.40.1360.10">
    <property type="match status" value="1"/>
</dbReference>
<evidence type="ECO:0000256" key="1">
    <source>
        <dbReference type="ARBA" id="ARBA00022478"/>
    </source>
</evidence>
<evidence type="ECO:0000256" key="5">
    <source>
        <dbReference type="ARBA" id="ARBA00022705"/>
    </source>
</evidence>
<evidence type="ECO:0000259" key="15">
    <source>
        <dbReference type="PROSITE" id="PS50880"/>
    </source>
</evidence>
<evidence type="ECO:0000256" key="2">
    <source>
        <dbReference type="ARBA" id="ARBA00022515"/>
    </source>
</evidence>
<evidence type="ECO:0000256" key="7">
    <source>
        <dbReference type="ARBA" id="ARBA00022771"/>
    </source>
</evidence>
<feature type="region of interest" description="Disordered" evidence="14">
    <location>
        <begin position="434"/>
        <end position="455"/>
    </location>
</feature>
<feature type="zinc finger region" description="CHC2-type" evidence="12">
    <location>
        <begin position="43"/>
        <end position="67"/>
    </location>
</feature>
<dbReference type="InterPro" id="IPR013264">
    <property type="entry name" value="DNAG_N"/>
</dbReference>
<evidence type="ECO:0000256" key="11">
    <source>
        <dbReference type="ARBA" id="ARBA00023163"/>
    </source>
</evidence>
<keyword evidence="2 12" id="KW-0639">Primosome</keyword>
<dbReference type="Pfam" id="PF13662">
    <property type="entry name" value="Toprim_4"/>
    <property type="match status" value="1"/>
</dbReference>
<keyword evidence="6 12" id="KW-0479">Metal-binding</keyword>
<comment type="similarity">
    <text evidence="12 13">Belongs to the DnaG primase family.</text>
</comment>
<dbReference type="InterPro" id="IPR002694">
    <property type="entry name" value="Znf_CHC2"/>
</dbReference>
<comment type="function">
    <text evidence="12 13">RNA polymerase that catalyzes the synthesis of short RNA molecules used as primers for DNA polymerase during DNA replication.</text>
</comment>
<evidence type="ECO:0000256" key="14">
    <source>
        <dbReference type="SAM" id="MobiDB-lite"/>
    </source>
</evidence>
<dbReference type="PANTHER" id="PTHR30313:SF2">
    <property type="entry name" value="DNA PRIMASE"/>
    <property type="match status" value="1"/>
</dbReference>
<keyword evidence="11 12" id="KW-0804">Transcription</keyword>
<dbReference type="EC" id="2.7.7.101" evidence="12"/>
<keyword evidence="17" id="KW-1185">Reference proteome</keyword>
<dbReference type="HAMAP" id="MF_00974">
    <property type="entry name" value="DNA_primase_DnaG"/>
    <property type="match status" value="1"/>
</dbReference>
<reference evidence="16 17" key="1">
    <citation type="submission" date="2024-07" db="EMBL/GenBank/DDBJ databases">
        <authorList>
            <person name="Kang M."/>
        </authorList>
    </citation>
    <scope>NUCLEOTIDE SEQUENCE [LARGE SCALE GENOMIC DNA]</scope>
    <source>
        <strain evidence="16 17">DFM31</strain>
    </source>
</reference>
<dbReference type="InterPro" id="IPR034151">
    <property type="entry name" value="TOPRIM_DnaG_bac"/>
</dbReference>
<dbReference type="Gene3D" id="3.90.580.10">
    <property type="entry name" value="Zinc finger, CHC2-type domain"/>
    <property type="match status" value="1"/>
</dbReference>
<dbReference type="InterPro" id="IPR006171">
    <property type="entry name" value="TOPRIM_dom"/>
</dbReference>
<feature type="compositionally biased region" description="Basic and acidic residues" evidence="14">
    <location>
        <begin position="600"/>
        <end position="614"/>
    </location>
</feature>
<dbReference type="RefSeq" id="WP_366194566.1">
    <property type="nucleotide sequence ID" value="NZ_JBFBVU010000033.1"/>
</dbReference>
<feature type="region of interest" description="Disordered" evidence="14">
    <location>
        <begin position="600"/>
        <end position="626"/>
    </location>
</feature>
<name>A0ABV3LAL9_9RHOB</name>
<dbReference type="Proteomes" id="UP001553161">
    <property type="component" value="Unassembled WGS sequence"/>
</dbReference>
<accession>A0ABV3LAL9</accession>
<dbReference type="Gene3D" id="3.90.980.10">
    <property type="entry name" value="DNA primase, catalytic core, N-terminal domain"/>
    <property type="match status" value="1"/>
</dbReference>
<evidence type="ECO:0000256" key="8">
    <source>
        <dbReference type="ARBA" id="ARBA00022833"/>
    </source>
</evidence>
<evidence type="ECO:0000256" key="9">
    <source>
        <dbReference type="ARBA" id="ARBA00022842"/>
    </source>
</evidence>
<dbReference type="PANTHER" id="PTHR30313">
    <property type="entry name" value="DNA PRIMASE"/>
    <property type="match status" value="1"/>
</dbReference>
<dbReference type="InterPro" id="IPR037068">
    <property type="entry name" value="DNA_primase_core_N_sf"/>
</dbReference>
<comment type="subunit">
    <text evidence="12">Monomer. Interacts with DnaB.</text>
</comment>
<sequence length="646" mass="71373">MSLPPGFLEELRTRTSLSGVVGRKVIWDPRKSNPGRGDMWAPCPFHEEKTASFHVDDRKGFYYCFGCQAKGDAISFLRETENMEFMEAVRALASDAGMTVPENSPQERERAERRNTLTDVMEEAVRFFRRQLSGGGAAAARAYLERRGLDPAALESFEIGFAPNGRQVLQQHLAGKGISFDQMAAAGLARSPQDGRGSPYDVFRDRIIFPIRDPRGRCIAFGGRAMAADAQAKYLNSPDTDLFDKSRTLYNHGPARTASGKDHPLVVAEGYMDVIALCRAGFEGAVAPLGTAVTEHHLQMLWRMSPEPILALDGDTAGVRAAMRVIDRALPLLEAGRGLRFCLLPQGKDPDDLIRAQGRDAMQTALDSARPMIDLLWRRETEGKSFDSPDRRATLDARLQQLVGQIPDKTVQHHYRTALRDLQWQAFRPPRKTRAAFKADPKPVPSSSTRNSLLAGSDGRTEIALREAVILATVISTPEALDEVADTLAEMSFTGPDHQRILDAVLMWHMRQENDLRAQVLGAVGPQCLEKLFTQGHVAVAPAVRAPGNLEIAEMCLSEELTKLQSRAGLAHEMREAVESPQAIPADRLAWRLAKASEARNQADRSTLDDRTEYDTGANGAKLNRDEKEAFGKLLDRISFSKPKRG</sequence>
<keyword evidence="1 12" id="KW-0240">DNA-directed RNA polymerase</keyword>
<feature type="domain" description="Toprim" evidence="15">
    <location>
        <begin position="263"/>
        <end position="345"/>
    </location>
</feature>
<feature type="compositionally biased region" description="Polar residues" evidence="14">
    <location>
        <begin position="445"/>
        <end position="454"/>
    </location>
</feature>
<keyword evidence="3 12" id="KW-0808">Transferase</keyword>
<dbReference type="InterPro" id="IPR006295">
    <property type="entry name" value="DNA_primase_DnaG"/>
</dbReference>
<comment type="domain">
    <text evidence="12">Contains an N-terminal zinc-binding domain, a central core domain that contains the primase activity, and a C-terminal DnaB-binding domain.</text>
</comment>
<evidence type="ECO:0000256" key="4">
    <source>
        <dbReference type="ARBA" id="ARBA00022695"/>
    </source>
</evidence>
<comment type="cofactor">
    <cofactor evidence="12 13">
        <name>Zn(2+)</name>
        <dbReference type="ChEBI" id="CHEBI:29105"/>
    </cofactor>
    <text evidence="12 13">Binds 1 zinc ion per monomer.</text>
</comment>
<keyword evidence="5 12" id="KW-0235">DNA replication</keyword>
<comment type="caution">
    <text evidence="16">The sequence shown here is derived from an EMBL/GenBank/DDBJ whole genome shotgun (WGS) entry which is preliminary data.</text>
</comment>
<dbReference type="SUPFAM" id="SSF57783">
    <property type="entry name" value="Zinc beta-ribbon"/>
    <property type="match status" value="1"/>
</dbReference>
<evidence type="ECO:0000313" key="16">
    <source>
        <dbReference type="EMBL" id="MEV8468612.1"/>
    </source>
</evidence>
<dbReference type="NCBIfam" id="TIGR01391">
    <property type="entry name" value="dnaG"/>
    <property type="match status" value="1"/>
</dbReference>
<dbReference type="InterPro" id="IPR030846">
    <property type="entry name" value="DnaG_bac"/>
</dbReference>
<dbReference type="EMBL" id="JBFBVU010000033">
    <property type="protein sequence ID" value="MEV8468612.1"/>
    <property type="molecule type" value="Genomic_DNA"/>
</dbReference>
<dbReference type="SMART" id="SM00400">
    <property type="entry name" value="ZnF_CHCC"/>
    <property type="match status" value="1"/>
</dbReference>
<evidence type="ECO:0000256" key="13">
    <source>
        <dbReference type="PIRNR" id="PIRNR002811"/>
    </source>
</evidence>
<keyword evidence="4 12" id="KW-0548">Nucleotidyltransferase</keyword>
<evidence type="ECO:0000256" key="3">
    <source>
        <dbReference type="ARBA" id="ARBA00022679"/>
    </source>
</evidence>
<evidence type="ECO:0000256" key="6">
    <source>
        <dbReference type="ARBA" id="ARBA00022723"/>
    </source>
</evidence>
<keyword evidence="10 12" id="KW-0238">DNA-binding</keyword>
<dbReference type="PIRSF" id="PIRSF002811">
    <property type="entry name" value="DnaG"/>
    <property type="match status" value="1"/>
</dbReference>
<keyword evidence="9" id="KW-0460">Magnesium</keyword>
<proteinExistence type="inferred from homology"/>
<keyword evidence="8 12" id="KW-0862">Zinc</keyword>
<evidence type="ECO:0000256" key="10">
    <source>
        <dbReference type="ARBA" id="ARBA00023125"/>
    </source>
</evidence>
<dbReference type="SUPFAM" id="SSF56731">
    <property type="entry name" value="DNA primase core"/>
    <property type="match status" value="1"/>
</dbReference>
<dbReference type="CDD" id="cd03364">
    <property type="entry name" value="TOPRIM_DnaG_primases"/>
    <property type="match status" value="1"/>
</dbReference>